<dbReference type="WBParaSite" id="mrna-Wban_09220">
    <property type="protein sequence ID" value="mrna-Wban_09220"/>
    <property type="gene ID" value="Wban_09220"/>
</dbReference>
<sequence>MGDRAATARKLNFREVWPNQRNKKKPEISTDDTTITLTGSDKKLSGSERLKLSCERLKGFFSQSKNYFDEVELRKKGLTNNEINKRKMSSIGGQTKRSKERIQRGLYYGVNNLDPSAENYITDAEINTRGYVDRNGQIHYSIPIFPKATESKHTTKKTGHVFISSENSERSIHSHTSNSNSELGDEKDGNILRVITCSVGDNTDRGRLDYKVCDNGRIYDLKCSNGRSIVLSFSKKNAALVTNWYKNDNSSLS</sequence>
<organism evidence="2 3">
    <name type="scientific">Wuchereria bancrofti</name>
    <dbReference type="NCBI Taxonomy" id="6293"/>
    <lineage>
        <taxon>Eukaryota</taxon>
        <taxon>Metazoa</taxon>
        <taxon>Ecdysozoa</taxon>
        <taxon>Nematoda</taxon>
        <taxon>Chromadorea</taxon>
        <taxon>Rhabditida</taxon>
        <taxon>Spirurina</taxon>
        <taxon>Spiruromorpha</taxon>
        <taxon>Filarioidea</taxon>
        <taxon>Onchocercidae</taxon>
        <taxon>Wuchereria</taxon>
    </lineage>
</organism>
<accession>A0AAF5Q3B8</accession>
<name>A0AAF5Q3B8_WUCBA</name>
<feature type="region of interest" description="Disordered" evidence="1">
    <location>
        <begin position="15"/>
        <end position="34"/>
    </location>
</feature>
<evidence type="ECO:0000313" key="2">
    <source>
        <dbReference type="Proteomes" id="UP000093561"/>
    </source>
</evidence>
<evidence type="ECO:0000256" key="1">
    <source>
        <dbReference type="SAM" id="MobiDB-lite"/>
    </source>
</evidence>
<protein>
    <submittedName>
        <fullName evidence="3">Uncharacterized protein</fullName>
    </submittedName>
</protein>
<proteinExistence type="predicted"/>
<reference evidence="3" key="3">
    <citation type="submission" date="2024-02" db="UniProtKB">
        <authorList>
            <consortium name="WormBaseParasite"/>
        </authorList>
    </citation>
    <scope>IDENTIFICATION</scope>
    <source>
        <strain evidence="3">pt0022</strain>
    </source>
</reference>
<dbReference type="AlphaFoldDB" id="A0AAF5Q3B8"/>
<reference evidence="2" key="2">
    <citation type="journal article" date="2016" name="Mol. Ecol.">
        <title>Population genomics of the filarial nematode parasite Wuchereria bancrofti from mosquitoes.</title>
        <authorList>
            <person name="Small S.T."/>
            <person name="Reimer L.J."/>
            <person name="Tisch D.J."/>
            <person name="King C.L."/>
            <person name="Christensen B.M."/>
            <person name="Siba P.M."/>
            <person name="Kazura J.W."/>
            <person name="Serre D."/>
            <person name="Zimmerman P.A."/>
        </authorList>
    </citation>
    <scope>NUCLEOTIDE SEQUENCE</scope>
    <source>
        <strain evidence="2">pt0022</strain>
    </source>
</reference>
<feature type="region of interest" description="Disordered" evidence="1">
    <location>
        <begin position="166"/>
        <end position="185"/>
    </location>
</feature>
<dbReference type="Proteomes" id="UP000093561">
    <property type="component" value="Unassembled WGS sequence"/>
</dbReference>
<reference evidence="2" key="1">
    <citation type="submission" date="2015-03" db="EMBL/GenBank/DDBJ databases">
        <title>Wuchereria bancrofti Genome Sequencing Papua New Guinea Strain.</title>
        <authorList>
            <person name="Small S.T."/>
            <person name="Serre D."/>
            <person name="Zimmerman P.A."/>
        </authorList>
    </citation>
    <scope>NUCLEOTIDE SEQUENCE [LARGE SCALE GENOMIC DNA]</scope>
    <source>
        <strain evidence="2">pt0022</strain>
    </source>
</reference>
<evidence type="ECO:0000313" key="3">
    <source>
        <dbReference type="WBParaSite" id="mrna-Wban_09220"/>
    </source>
</evidence>